<keyword evidence="2" id="KW-1185">Reference proteome</keyword>
<dbReference type="EMBL" id="JBICBT010001220">
    <property type="protein sequence ID" value="KAL3077843.1"/>
    <property type="molecule type" value="Genomic_DNA"/>
</dbReference>
<gene>
    <name evidence="1" type="ORF">niasHT_031257</name>
</gene>
<evidence type="ECO:0000313" key="2">
    <source>
        <dbReference type="Proteomes" id="UP001620626"/>
    </source>
</evidence>
<reference evidence="1 2" key="1">
    <citation type="submission" date="2024-10" db="EMBL/GenBank/DDBJ databases">
        <authorList>
            <person name="Kim D."/>
        </authorList>
    </citation>
    <scope>NUCLEOTIDE SEQUENCE [LARGE SCALE GENOMIC DNA]</scope>
    <source>
        <strain evidence="1">BH-2024</strain>
    </source>
</reference>
<organism evidence="1 2">
    <name type="scientific">Heterodera trifolii</name>
    <dbReference type="NCBI Taxonomy" id="157864"/>
    <lineage>
        <taxon>Eukaryota</taxon>
        <taxon>Metazoa</taxon>
        <taxon>Ecdysozoa</taxon>
        <taxon>Nematoda</taxon>
        <taxon>Chromadorea</taxon>
        <taxon>Rhabditida</taxon>
        <taxon>Tylenchina</taxon>
        <taxon>Tylenchomorpha</taxon>
        <taxon>Tylenchoidea</taxon>
        <taxon>Heteroderidae</taxon>
        <taxon>Heteroderinae</taxon>
        <taxon>Heterodera</taxon>
    </lineage>
</organism>
<name>A0ABD2INR0_9BILA</name>
<evidence type="ECO:0000313" key="1">
    <source>
        <dbReference type="EMBL" id="KAL3077843.1"/>
    </source>
</evidence>
<accession>A0ABD2INR0</accession>
<protein>
    <submittedName>
        <fullName evidence="1">Uncharacterized protein</fullName>
    </submittedName>
</protein>
<dbReference type="Proteomes" id="UP001620626">
    <property type="component" value="Unassembled WGS sequence"/>
</dbReference>
<sequence>MSTDRALEEVMRRKGRFTATWTVSTPAVFRKWREMGLAELYANDEEQGEGARNSFRKLLALALIPEQHVRRGFALIVNHAPDGLAAFFGYFARVYVGLTAHEQEAGALAFAPGADQSRRSSISTNATGDVEYSLRNSFSSGAIDRRCIGRGGVQHRRRRHEHPFAAESADARICGWPACPRGSTRT</sequence>
<dbReference type="AlphaFoldDB" id="A0ABD2INR0"/>
<proteinExistence type="predicted"/>
<comment type="caution">
    <text evidence="1">The sequence shown here is derived from an EMBL/GenBank/DDBJ whole genome shotgun (WGS) entry which is preliminary data.</text>
</comment>